<accession>A0A7J7JAX2</accession>
<reference evidence="2" key="1">
    <citation type="submission" date="2020-06" db="EMBL/GenBank/DDBJ databases">
        <title>Draft genome of Bugula neritina, a colonial animal packing powerful symbionts and potential medicines.</title>
        <authorList>
            <person name="Rayko M."/>
        </authorList>
    </citation>
    <scope>NUCLEOTIDE SEQUENCE [LARGE SCALE GENOMIC DNA]</scope>
    <source>
        <strain evidence="2">Kwan_BN1</strain>
    </source>
</reference>
<dbReference type="EMBL" id="VXIV02002763">
    <property type="protein sequence ID" value="KAF6023103.1"/>
    <property type="molecule type" value="Genomic_DNA"/>
</dbReference>
<feature type="region of interest" description="Disordered" evidence="1">
    <location>
        <begin position="1"/>
        <end position="24"/>
    </location>
</feature>
<proteinExistence type="predicted"/>
<evidence type="ECO:0000313" key="2">
    <source>
        <dbReference type="EMBL" id="KAF6023103.1"/>
    </source>
</evidence>
<gene>
    <name evidence="2" type="ORF">EB796_018592</name>
</gene>
<keyword evidence="3" id="KW-1185">Reference proteome</keyword>
<name>A0A7J7JAX2_BUGNE</name>
<comment type="caution">
    <text evidence="2">The sequence shown here is derived from an EMBL/GenBank/DDBJ whole genome shotgun (WGS) entry which is preliminary data.</text>
</comment>
<evidence type="ECO:0000313" key="3">
    <source>
        <dbReference type="Proteomes" id="UP000593567"/>
    </source>
</evidence>
<feature type="compositionally biased region" description="Acidic residues" evidence="1">
    <location>
        <begin position="97"/>
        <end position="108"/>
    </location>
</feature>
<evidence type="ECO:0000256" key="1">
    <source>
        <dbReference type="SAM" id="MobiDB-lite"/>
    </source>
</evidence>
<protein>
    <submittedName>
        <fullName evidence="2">Uncharacterized protein</fullName>
    </submittedName>
</protein>
<dbReference type="AlphaFoldDB" id="A0A7J7JAX2"/>
<feature type="region of interest" description="Disordered" evidence="1">
    <location>
        <begin position="84"/>
        <end position="108"/>
    </location>
</feature>
<dbReference type="Proteomes" id="UP000593567">
    <property type="component" value="Unassembled WGS sequence"/>
</dbReference>
<sequence length="108" mass="11884">MPTSSSYHNGNILDSLPPTSATSAHSFTPPYPMFMPTNLDFHMPSSSFSTSHHLNSLYPMSMAAQEFGRTSSLQFQQSNAIPEPSIIDFSPRFDDSPLLDDSDIIALD</sequence>
<organism evidence="2 3">
    <name type="scientific">Bugula neritina</name>
    <name type="common">Brown bryozoan</name>
    <name type="synonym">Sertularia neritina</name>
    <dbReference type="NCBI Taxonomy" id="10212"/>
    <lineage>
        <taxon>Eukaryota</taxon>
        <taxon>Metazoa</taxon>
        <taxon>Spiralia</taxon>
        <taxon>Lophotrochozoa</taxon>
        <taxon>Bryozoa</taxon>
        <taxon>Gymnolaemata</taxon>
        <taxon>Cheilostomatida</taxon>
        <taxon>Flustrina</taxon>
        <taxon>Buguloidea</taxon>
        <taxon>Bugulidae</taxon>
        <taxon>Bugula</taxon>
    </lineage>
</organism>